<evidence type="ECO:0000313" key="2">
    <source>
        <dbReference type="Proteomes" id="UP000494252"/>
    </source>
</evidence>
<sequence length="117" mass="12802">MSDGLGELPAVRGTKVVLSVAGKALCDSRSIALNELVASDLVYPDKVGETYALVFNPRHRCYYLPHMTPDEFLLLKIYDCAGDSLARLSAHSAFDDPTSAADAPPRRSIELRSLLFF</sequence>
<name>A0A6J5FVR6_9BURK</name>
<dbReference type="PANTHER" id="PTHR34598:SF3">
    <property type="entry name" value="OXIDOREDUCTASE AN1597"/>
    <property type="match status" value="1"/>
</dbReference>
<dbReference type="GO" id="GO:0016491">
    <property type="term" value="F:oxidoreductase activity"/>
    <property type="evidence" value="ECO:0007669"/>
    <property type="project" value="InterPro"/>
</dbReference>
<dbReference type="NCBIfam" id="NF041278">
    <property type="entry name" value="CmcJ_NvfI_EfuI"/>
    <property type="match status" value="1"/>
</dbReference>
<keyword evidence="2" id="KW-1185">Reference proteome</keyword>
<dbReference type="EMBL" id="CADIKI010000006">
    <property type="protein sequence ID" value="CAB3788088.1"/>
    <property type="molecule type" value="Genomic_DNA"/>
</dbReference>
<protein>
    <submittedName>
        <fullName evidence="1">Uncharacterized protein</fullName>
    </submittedName>
</protein>
<evidence type="ECO:0000313" key="1">
    <source>
        <dbReference type="EMBL" id="CAB3788088.1"/>
    </source>
</evidence>
<dbReference type="PANTHER" id="PTHR34598">
    <property type="entry name" value="BLL6449 PROTEIN"/>
    <property type="match status" value="1"/>
</dbReference>
<gene>
    <name evidence="1" type="ORF">LMG27177_02330</name>
</gene>
<accession>A0A6J5FVR6</accession>
<proteinExistence type="predicted"/>
<reference evidence="1 2" key="1">
    <citation type="submission" date="2020-04" db="EMBL/GenBank/DDBJ databases">
        <authorList>
            <person name="De Canck E."/>
        </authorList>
    </citation>
    <scope>NUCLEOTIDE SEQUENCE [LARGE SCALE GENOMIC DNA]</scope>
    <source>
        <strain evidence="1 2">LMG 27177</strain>
    </source>
</reference>
<dbReference type="AlphaFoldDB" id="A0A6J5FVR6"/>
<dbReference type="Proteomes" id="UP000494252">
    <property type="component" value="Unassembled WGS sequence"/>
</dbReference>
<organism evidence="1 2">
    <name type="scientific">Paraburkholderia fynbosensis</name>
    <dbReference type="NCBI Taxonomy" id="1200993"/>
    <lineage>
        <taxon>Bacteria</taxon>
        <taxon>Pseudomonadati</taxon>
        <taxon>Pseudomonadota</taxon>
        <taxon>Betaproteobacteria</taxon>
        <taxon>Burkholderiales</taxon>
        <taxon>Burkholderiaceae</taxon>
        <taxon>Paraburkholderia</taxon>
    </lineage>
</organism>
<dbReference type="InterPro" id="IPR044053">
    <property type="entry name" value="AsaB-like"/>
</dbReference>